<dbReference type="InterPro" id="IPR009075">
    <property type="entry name" value="AcylCo_DH/oxidase_C"/>
</dbReference>
<protein>
    <submittedName>
        <fullName evidence="9">Acyl-CoA dehydrogenase family protein</fullName>
        <ecNumber evidence="9">1.-.-.-</ecNumber>
    </submittedName>
</protein>
<keyword evidence="4 5" id="KW-0274">FAD</keyword>
<evidence type="ECO:0000259" key="8">
    <source>
        <dbReference type="Pfam" id="PF02771"/>
    </source>
</evidence>
<dbReference type="EC" id="1.-.-.-" evidence="9"/>
<evidence type="ECO:0000256" key="3">
    <source>
        <dbReference type="ARBA" id="ARBA00022630"/>
    </source>
</evidence>
<evidence type="ECO:0000313" key="9">
    <source>
        <dbReference type="EMBL" id="MFD1319721.1"/>
    </source>
</evidence>
<evidence type="ECO:0000256" key="2">
    <source>
        <dbReference type="ARBA" id="ARBA00009347"/>
    </source>
</evidence>
<comment type="cofactor">
    <cofactor evidence="1 5">
        <name>FAD</name>
        <dbReference type="ChEBI" id="CHEBI:57692"/>
    </cofactor>
</comment>
<dbReference type="RefSeq" id="WP_377565928.1">
    <property type="nucleotide sequence ID" value="NZ_JBHTMP010000001.1"/>
</dbReference>
<dbReference type="CDD" id="cd00567">
    <property type="entry name" value="ACAD"/>
    <property type="match status" value="1"/>
</dbReference>
<proteinExistence type="inferred from homology"/>
<accession>A0ABW3Y815</accession>
<dbReference type="Pfam" id="PF00441">
    <property type="entry name" value="Acyl-CoA_dh_1"/>
    <property type="match status" value="1"/>
</dbReference>
<dbReference type="Proteomes" id="UP001597260">
    <property type="component" value="Unassembled WGS sequence"/>
</dbReference>
<keyword evidence="10" id="KW-1185">Reference proteome</keyword>
<dbReference type="PANTHER" id="PTHR43884">
    <property type="entry name" value="ACYL-COA DEHYDROGENASE"/>
    <property type="match status" value="1"/>
</dbReference>
<evidence type="ECO:0000256" key="4">
    <source>
        <dbReference type="ARBA" id="ARBA00022827"/>
    </source>
</evidence>
<keyword evidence="3 5" id="KW-0285">Flavoprotein</keyword>
<evidence type="ECO:0000256" key="1">
    <source>
        <dbReference type="ARBA" id="ARBA00001974"/>
    </source>
</evidence>
<feature type="domain" description="Acyl-CoA oxidase/dehydrogenase middle" evidence="7">
    <location>
        <begin position="126"/>
        <end position="206"/>
    </location>
</feature>
<evidence type="ECO:0000259" key="7">
    <source>
        <dbReference type="Pfam" id="PF02770"/>
    </source>
</evidence>
<dbReference type="Pfam" id="PF02771">
    <property type="entry name" value="Acyl-CoA_dh_N"/>
    <property type="match status" value="1"/>
</dbReference>
<dbReference type="GO" id="GO:0016491">
    <property type="term" value="F:oxidoreductase activity"/>
    <property type="evidence" value="ECO:0007669"/>
    <property type="project" value="UniProtKB-KW"/>
</dbReference>
<dbReference type="InterPro" id="IPR006091">
    <property type="entry name" value="Acyl-CoA_Oxase/DH_mid-dom"/>
</dbReference>
<evidence type="ECO:0000313" key="10">
    <source>
        <dbReference type="Proteomes" id="UP001597260"/>
    </source>
</evidence>
<dbReference type="InterPro" id="IPR037069">
    <property type="entry name" value="AcylCoA_DH/ox_N_sf"/>
</dbReference>
<feature type="domain" description="Acyl-CoA dehydrogenase/oxidase C-terminal" evidence="6">
    <location>
        <begin position="232"/>
        <end position="380"/>
    </location>
</feature>
<dbReference type="PANTHER" id="PTHR43884:SF12">
    <property type="entry name" value="ISOVALERYL-COA DEHYDROGENASE, MITOCHONDRIAL-RELATED"/>
    <property type="match status" value="1"/>
</dbReference>
<dbReference type="InterPro" id="IPR009100">
    <property type="entry name" value="AcylCoA_DH/oxidase_NM_dom_sf"/>
</dbReference>
<dbReference type="SUPFAM" id="SSF56645">
    <property type="entry name" value="Acyl-CoA dehydrogenase NM domain-like"/>
    <property type="match status" value="1"/>
</dbReference>
<dbReference type="InterPro" id="IPR046373">
    <property type="entry name" value="Acyl-CoA_Oxase/DH_mid-dom_sf"/>
</dbReference>
<dbReference type="InterPro" id="IPR036250">
    <property type="entry name" value="AcylCo_DH-like_C"/>
</dbReference>
<organism evidence="9 10">
    <name type="scientific">Micromonospora sonneratiae</name>
    <dbReference type="NCBI Taxonomy" id="1184706"/>
    <lineage>
        <taxon>Bacteria</taxon>
        <taxon>Bacillati</taxon>
        <taxon>Actinomycetota</taxon>
        <taxon>Actinomycetes</taxon>
        <taxon>Micromonosporales</taxon>
        <taxon>Micromonosporaceae</taxon>
        <taxon>Micromonospora</taxon>
    </lineage>
</organism>
<dbReference type="Gene3D" id="1.10.540.10">
    <property type="entry name" value="Acyl-CoA dehydrogenase/oxidase, N-terminal domain"/>
    <property type="match status" value="1"/>
</dbReference>
<dbReference type="InterPro" id="IPR013786">
    <property type="entry name" value="AcylCoA_DH/ox_N"/>
</dbReference>
<feature type="domain" description="Acyl-CoA dehydrogenase/oxidase N-terminal" evidence="8">
    <location>
        <begin position="13"/>
        <end position="122"/>
    </location>
</feature>
<evidence type="ECO:0000256" key="5">
    <source>
        <dbReference type="RuleBase" id="RU362125"/>
    </source>
</evidence>
<gene>
    <name evidence="9" type="ORF">ACFQ4H_01320</name>
</gene>
<comment type="similarity">
    <text evidence="2 5">Belongs to the acyl-CoA dehydrogenase family.</text>
</comment>
<sequence>MSSVALSLTEPDTTRLLRETVAAVCKPYGHEYFVRQCRERQNPRELWQALGEAGLLGVAIPEEHGGGGGGIADLAVVTEEAAASGVPLMLLALSPAVCAATLVAHGSEEQKQRWLPGLASGESVMAFAITEPDAGSNSHNIATTAVRTDDGWVLRGQKYYVSHVDNAQAILVVARVVADDDTAGLSLFVVDVDAPGLTRAEIEVEMVSPERQFTLWFDDVRIPADAVVGRPGGGLAVLFTGLNPERIGSAALLTGIARYALGKAARYATQRQVWGVPIGAHQAVAHPLARAAVQTELARLMTAKAAALYDAGLDAAEAANMAKFAASEAASAALDAAIQTHGGNGMATEYGLATLLALVRLFRIAPVSTEMVLNHIARRTLGLPKSY</sequence>
<dbReference type="Pfam" id="PF02770">
    <property type="entry name" value="Acyl-CoA_dh_M"/>
    <property type="match status" value="1"/>
</dbReference>
<dbReference type="SUPFAM" id="SSF47203">
    <property type="entry name" value="Acyl-CoA dehydrogenase C-terminal domain-like"/>
    <property type="match status" value="1"/>
</dbReference>
<reference evidence="10" key="1">
    <citation type="journal article" date="2019" name="Int. J. Syst. Evol. Microbiol.">
        <title>The Global Catalogue of Microorganisms (GCM) 10K type strain sequencing project: providing services to taxonomists for standard genome sequencing and annotation.</title>
        <authorList>
            <consortium name="The Broad Institute Genomics Platform"/>
            <consortium name="The Broad Institute Genome Sequencing Center for Infectious Disease"/>
            <person name="Wu L."/>
            <person name="Ma J."/>
        </authorList>
    </citation>
    <scope>NUCLEOTIDE SEQUENCE [LARGE SCALE GENOMIC DNA]</scope>
    <source>
        <strain evidence="10">JCM 31037</strain>
    </source>
</reference>
<dbReference type="Gene3D" id="2.40.110.10">
    <property type="entry name" value="Butyryl-CoA Dehydrogenase, subunit A, domain 2"/>
    <property type="match status" value="1"/>
</dbReference>
<evidence type="ECO:0000259" key="6">
    <source>
        <dbReference type="Pfam" id="PF00441"/>
    </source>
</evidence>
<name>A0ABW3Y815_9ACTN</name>
<dbReference type="Gene3D" id="1.20.140.10">
    <property type="entry name" value="Butyryl-CoA Dehydrogenase, subunit A, domain 3"/>
    <property type="match status" value="1"/>
</dbReference>
<keyword evidence="5 9" id="KW-0560">Oxidoreductase</keyword>
<comment type="caution">
    <text evidence="9">The sequence shown here is derived from an EMBL/GenBank/DDBJ whole genome shotgun (WGS) entry which is preliminary data.</text>
</comment>
<dbReference type="EMBL" id="JBHTMP010000001">
    <property type="protein sequence ID" value="MFD1319721.1"/>
    <property type="molecule type" value="Genomic_DNA"/>
</dbReference>